<dbReference type="Gene3D" id="1.10.150.170">
    <property type="entry name" value="Putative methyltransferase TM0872, insert domain"/>
    <property type="match status" value="1"/>
</dbReference>
<evidence type="ECO:0000256" key="2">
    <source>
        <dbReference type="ARBA" id="ARBA00022552"/>
    </source>
</evidence>
<dbReference type="GO" id="GO:0071424">
    <property type="term" value="F:rRNA (cytosine-N4-)-methyltransferase activity"/>
    <property type="evidence" value="ECO:0007669"/>
    <property type="project" value="UniProtKB-UniRule"/>
</dbReference>
<dbReference type="Proteomes" id="UP000236731">
    <property type="component" value="Unassembled WGS sequence"/>
</dbReference>
<dbReference type="InterPro" id="IPR029063">
    <property type="entry name" value="SAM-dependent_MTases_sf"/>
</dbReference>
<feature type="binding site" evidence="6">
    <location>
        <position position="74"/>
    </location>
    <ligand>
        <name>S-adenosyl-L-methionine</name>
        <dbReference type="ChEBI" id="CHEBI:59789"/>
    </ligand>
</feature>
<dbReference type="PANTHER" id="PTHR11265:SF0">
    <property type="entry name" value="12S RRNA N4-METHYLCYTIDINE METHYLTRANSFERASE"/>
    <property type="match status" value="1"/>
</dbReference>
<dbReference type="AlphaFoldDB" id="A0A1H6B1D9"/>
<evidence type="ECO:0000256" key="6">
    <source>
        <dbReference type="HAMAP-Rule" id="MF_01007"/>
    </source>
</evidence>
<keyword evidence="2 6" id="KW-0698">rRNA processing</keyword>
<feature type="binding site" evidence="6">
    <location>
        <begin position="54"/>
        <end position="56"/>
    </location>
    <ligand>
        <name>S-adenosyl-L-methionine</name>
        <dbReference type="ChEBI" id="CHEBI:59789"/>
    </ligand>
</feature>
<keyword evidence="5 6" id="KW-0949">S-adenosyl-L-methionine</keyword>
<dbReference type="NCBIfam" id="TIGR00006">
    <property type="entry name" value="16S rRNA (cytosine(1402)-N(4))-methyltransferase RsmH"/>
    <property type="match status" value="1"/>
</dbReference>
<evidence type="ECO:0000313" key="7">
    <source>
        <dbReference type="EMBL" id="SEG54145.1"/>
    </source>
</evidence>
<keyword evidence="3 6" id="KW-0489">Methyltransferase</keyword>
<reference evidence="8" key="1">
    <citation type="submission" date="2016-10" db="EMBL/GenBank/DDBJ databases">
        <authorList>
            <person name="Varghese N."/>
            <person name="Submissions S."/>
        </authorList>
    </citation>
    <scope>NUCLEOTIDE SEQUENCE [LARGE SCALE GENOMIC DNA]</scope>
    <source>
        <strain evidence="8">DSM 22361</strain>
    </source>
</reference>
<dbReference type="InterPro" id="IPR023397">
    <property type="entry name" value="SAM-dep_MeTrfase_MraW_recog"/>
</dbReference>
<comment type="catalytic activity">
    <reaction evidence="6">
        <text>cytidine(1402) in 16S rRNA + S-adenosyl-L-methionine = N(4)-methylcytidine(1402) in 16S rRNA + S-adenosyl-L-homocysteine + H(+)</text>
        <dbReference type="Rhea" id="RHEA:42928"/>
        <dbReference type="Rhea" id="RHEA-COMP:10286"/>
        <dbReference type="Rhea" id="RHEA-COMP:10287"/>
        <dbReference type="ChEBI" id="CHEBI:15378"/>
        <dbReference type="ChEBI" id="CHEBI:57856"/>
        <dbReference type="ChEBI" id="CHEBI:59789"/>
        <dbReference type="ChEBI" id="CHEBI:74506"/>
        <dbReference type="ChEBI" id="CHEBI:82748"/>
        <dbReference type="EC" id="2.1.1.199"/>
    </reaction>
</comment>
<keyword evidence="6" id="KW-0963">Cytoplasm</keyword>
<dbReference type="InterPro" id="IPR002903">
    <property type="entry name" value="RsmH"/>
</dbReference>
<evidence type="ECO:0000256" key="5">
    <source>
        <dbReference type="ARBA" id="ARBA00022691"/>
    </source>
</evidence>
<dbReference type="EC" id="2.1.1.199" evidence="6"/>
<sequence>MHPWQKKLWADLILEDWEMSNEIGYHVPVMLQECIDALAIKPNGIYVDVTFGGGGHSKEILKHLGPEGRLIAFDQDPDAIKNALPDERFTLIHQNFRFLKNYLRLEGVKQVDGILADLGVSSHQFDAADRGFSIRFDADLDMRMDQVSDLDARKVLNTYAEEELHRIFGMYGEIQNAKSLAKTIVTNRLNGPIQTVAELKEVIKRLVPKGKEHKYHAQVFQALRIEVNKELEALQEFLEQTAAVLKPEGRLVVMSYHSLEDRLVKNFMAKGKFKGEVEKDFFGNEIKPFHVISRKAIVATADEVQQNNRARSAKLRVAEKK</sequence>
<keyword evidence="8" id="KW-1185">Reference proteome</keyword>
<dbReference type="SUPFAM" id="SSF53335">
    <property type="entry name" value="S-adenosyl-L-methionine-dependent methyltransferases"/>
    <property type="match status" value="1"/>
</dbReference>
<accession>A0A1H6B1D9</accession>
<feature type="binding site" evidence="6">
    <location>
        <position position="96"/>
    </location>
    <ligand>
        <name>S-adenosyl-L-methionine</name>
        <dbReference type="ChEBI" id="CHEBI:59789"/>
    </ligand>
</feature>
<dbReference type="GO" id="GO:0005737">
    <property type="term" value="C:cytoplasm"/>
    <property type="evidence" value="ECO:0007669"/>
    <property type="project" value="UniProtKB-SubCell"/>
</dbReference>
<dbReference type="Pfam" id="PF01795">
    <property type="entry name" value="Methyltransf_5"/>
    <property type="match status" value="1"/>
</dbReference>
<name>A0A1H6B1D9_9SPHI</name>
<comment type="function">
    <text evidence="6">Specifically methylates the N4 position of cytidine in position 1402 (C1402) of 16S rRNA.</text>
</comment>
<dbReference type="Gene3D" id="3.40.50.150">
    <property type="entry name" value="Vaccinia Virus protein VP39"/>
    <property type="match status" value="1"/>
</dbReference>
<evidence type="ECO:0000256" key="3">
    <source>
        <dbReference type="ARBA" id="ARBA00022603"/>
    </source>
</evidence>
<organism evidence="7 8">
    <name type="scientific">Sphingobacterium lactis</name>
    <dbReference type="NCBI Taxonomy" id="797291"/>
    <lineage>
        <taxon>Bacteria</taxon>
        <taxon>Pseudomonadati</taxon>
        <taxon>Bacteroidota</taxon>
        <taxon>Sphingobacteriia</taxon>
        <taxon>Sphingobacteriales</taxon>
        <taxon>Sphingobacteriaceae</taxon>
        <taxon>Sphingobacterium</taxon>
    </lineage>
</organism>
<comment type="subcellular location">
    <subcellularLocation>
        <location evidence="6">Cytoplasm</location>
    </subcellularLocation>
</comment>
<feature type="binding site" evidence="6">
    <location>
        <position position="117"/>
    </location>
    <ligand>
        <name>S-adenosyl-L-methionine</name>
        <dbReference type="ChEBI" id="CHEBI:59789"/>
    </ligand>
</feature>
<dbReference type="PANTHER" id="PTHR11265">
    <property type="entry name" value="S-ADENOSYL-METHYLTRANSFERASE MRAW"/>
    <property type="match status" value="1"/>
</dbReference>
<dbReference type="PIRSF" id="PIRSF004486">
    <property type="entry name" value="MraW"/>
    <property type="match status" value="1"/>
</dbReference>
<dbReference type="SUPFAM" id="SSF81799">
    <property type="entry name" value="Putative methyltransferase TM0872, insert domain"/>
    <property type="match status" value="1"/>
</dbReference>
<keyword evidence="4 6" id="KW-0808">Transferase</keyword>
<feature type="binding site" evidence="6">
    <location>
        <position position="124"/>
    </location>
    <ligand>
        <name>S-adenosyl-L-methionine</name>
        <dbReference type="ChEBI" id="CHEBI:59789"/>
    </ligand>
</feature>
<comment type="similarity">
    <text evidence="1 6">Belongs to the methyltransferase superfamily. RsmH family.</text>
</comment>
<evidence type="ECO:0000256" key="1">
    <source>
        <dbReference type="ARBA" id="ARBA00010396"/>
    </source>
</evidence>
<evidence type="ECO:0000313" key="8">
    <source>
        <dbReference type="Proteomes" id="UP000236731"/>
    </source>
</evidence>
<gene>
    <name evidence="6" type="primary">rsmH</name>
    <name evidence="7" type="ORF">SAMN05421877_10976</name>
</gene>
<dbReference type="EMBL" id="FNUT01000009">
    <property type="protein sequence ID" value="SEG54145.1"/>
    <property type="molecule type" value="Genomic_DNA"/>
</dbReference>
<proteinExistence type="inferred from homology"/>
<dbReference type="HAMAP" id="MF_01007">
    <property type="entry name" value="16SrRNA_methyltr_H"/>
    <property type="match status" value="1"/>
</dbReference>
<protein>
    <recommendedName>
        <fullName evidence="6">Ribosomal RNA small subunit methyltransferase H</fullName>
        <ecNumber evidence="6">2.1.1.199</ecNumber>
    </recommendedName>
    <alternativeName>
        <fullName evidence="6">16S rRNA m(4)C1402 methyltransferase</fullName>
    </alternativeName>
    <alternativeName>
        <fullName evidence="6">rRNA (cytosine-N(4)-)-methyltransferase RsmH</fullName>
    </alternativeName>
</protein>
<evidence type="ECO:0000256" key="4">
    <source>
        <dbReference type="ARBA" id="ARBA00022679"/>
    </source>
</evidence>
<dbReference type="GO" id="GO:0070475">
    <property type="term" value="P:rRNA base methylation"/>
    <property type="evidence" value="ECO:0007669"/>
    <property type="project" value="UniProtKB-UniRule"/>
</dbReference>